<dbReference type="Pfam" id="PF00990">
    <property type="entry name" value="GGDEF"/>
    <property type="match status" value="1"/>
</dbReference>
<dbReference type="STRING" id="301302.ERS852420_01891"/>
<dbReference type="AlphaFoldDB" id="A0A0M6WC41"/>
<protein>
    <recommendedName>
        <fullName evidence="1">Stage 0 sporulation protein A homolog</fullName>
    </recommendedName>
</protein>
<evidence type="ECO:0000313" key="8">
    <source>
        <dbReference type="Proteomes" id="UP000049979"/>
    </source>
</evidence>
<dbReference type="InterPro" id="IPR043128">
    <property type="entry name" value="Rev_trsase/Diguanyl_cyclase"/>
</dbReference>
<feature type="domain" description="GGDEF" evidence="5">
    <location>
        <begin position="161"/>
        <end position="290"/>
    </location>
</feature>
<organism evidence="7 8">
    <name type="scientific">Roseburia faecis</name>
    <dbReference type="NCBI Taxonomy" id="301302"/>
    <lineage>
        <taxon>Bacteria</taxon>
        <taxon>Bacillati</taxon>
        <taxon>Bacillota</taxon>
        <taxon>Clostridia</taxon>
        <taxon>Lachnospirales</taxon>
        <taxon>Lachnospiraceae</taxon>
        <taxon>Roseburia</taxon>
    </lineage>
</organism>
<sequence>MQSGNGMTMQEAEQEIKYYQKIFQVVRLLKGEDVERTFYQQGKGTCENVQDGCPCYSFWKKNGKCENCSSYKALREKKQMIKLEFLESEVYQVISRYMEIDGQPYVMELINHLEDDTLIDISCREKLINKLTGYNEKLYKDVLTGVYNRLYFEEEIKMWTGNAGIVVIDVDDFKLCNDTYGHLTGDMALAAVAGVIWRCIRREDTLVRYGGDEFVLVLPEIKEDGLVEKLQEIQEKIQNTVIPGYSNIQISVSMGAVISQNESVEHAMLRADKLMYQAKNKKNMAITENNMIDHEGKIHAQKQPEKMIPEILVVDDEEVNRTLLDMIFSKDYHVLQAESGEKCIEILEQQVNSISLVLLDVVLPKMDGFDVLTYMNKNHWIEDIPVIMMSGADAPEAVKRAYALGAVDFVSKPCDAQIVYQRVTNTMKLYAKQRRLTSLITAQINEKEKNSEMLIHILSHIVEFRNGESGSHVLHIHKLTEMLLERLAQKTEKYHLDGDTRAMIALASSLHDIGKIGVDEKILNKPGKLTKEEFEIMKTHTVIGAEMLEQLGIYQNEPLVKIAHQICRWHHERYDGKGYPDGLVGDEIPISAQVVSVADVYDALASERVYKKAVPHEKVLEMILHGECGQFNPILIECLQEISSRIRSECYDEEQET</sequence>
<dbReference type="CDD" id="cd00077">
    <property type="entry name" value="HDc"/>
    <property type="match status" value="1"/>
</dbReference>
<dbReference type="PROSITE" id="PS50887">
    <property type="entry name" value="GGDEF"/>
    <property type="match status" value="1"/>
</dbReference>
<evidence type="ECO:0000256" key="1">
    <source>
        <dbReference type="ARBA" id="ARBA00018672"/>
    </source>
</evidence>
<feature type="domain" description="HD-GYP" evidence="6">
    <location>
        <begin position="447"/>
        <end position="655"/>
    </location>
</feature>
<dbReference type="SUPFAM" id="SSF109604">
    <property type="entry name" value="HD-domain/PDEase-like"/>
    <property type="match status" value="1"/>
</dbReference>
<dbReference type="SMART" id="SM00448">
    <property type="entry name" value="REC"/>
    <property type="match status" value="1"/>
</dbReference>
<dbReference type="InterPro" id="IPR011006">
    <property type="entry name" value="CheY-like_superfamily"/>
</dbReference>
<keyword evidence="3" id="KW-0597">Phosphoprotein</keyword>
<evidence type="ECO:0000256" key="3">
    <source>
        <dbReference type="PROSITE-ProRule" id="PRU00169"/>
    </source>
</evidence>
<dbReference type="OrthoDB" id="9804747at2"/>
<comment type="function">
    <text evidence="2">May play the central regulatory role in sporulation. It may be an element of the effector pathway responsible for the activation of sporulation genes in response to nutritional stress. Spo0A may act in concert with spo0H (a sigma factor) to control the expression of some genes that are critical to the sporulation process.</text>
</comment>
<gene>
    <name evidence="7" type="ORF">M72_19481</name>
</gene>
<dbReference type="PROSITE" id="PS50110">
    <property type="entry name" value="RESPONSE_REGULATORY"/>
    <property type="match status" value="1"/>
</dbReference>
<dbReference type="Gene3D" id="1.10.3210.10">
    <property type="entry name" value="Hypothetical protein af1432"/>
    <property type="match status" value="1"/>
</dbReference>
<dbReference type="Gene3D" id="3.30.70.270">
    <property type="match status" value="1"/>
</dbReference>
<dbReference type="InterPro" id="IPR037522">
    <property type="entry name" value="HD_GYP_dom"/>
</dbReference>
<dbReference type="SUPFAM" id="SSF52172">
    <property type="entry name" value="CheY-like"/>
    <property type="match status" value="1"/>
</dbReference>
<dbReference type="PANTHER" id="PTHR45228">
    <property type="entry name" value="CYCLIC DI-GMP PHOSPHODIESTERASE TM_0186-RELATED"/>
    <property type="match status" value="1"/>
</dbReference>
<dbReference type="PROSITE" id="PS51832">
    <property type="entry name" value="HD_GYP"/>
    <property type="match status" value="1"/>
</dbReference>
<dbReference type="InterPro" id="IPR029787">
    <property type="entry name" value="Nucleotide_cyclase"/>
</dbReference>
<dbReference type="SMART" id="SM00267">
    <property type="entry name" value="GGDEF"/>
    <property type="match status" value="1"/>
</dbReference>
<dbReference type="InterPro" id="IPR000160">
    <property type="entry name" value="GGDEF_dom"/>
</dbReference>
<dbReference type="InterPro" id="IPR001789">
    <property type="entry name" value="Sig_transdc_resp-reg_receiver"/>
</dbReference>
<evidence type="ECO:0000313" key="7">
    <source>
        <dbReference type="EMBL" id="CRL32098.1"/>
    </source>
</evidence>
<dbReference type="GO" id="GO:0000160">
    <property type="term" value="P:phosphorelay signal transduction system"/>
    <property type="evidence" value="ECO:0007669"/>
    <property type="project" value="InterPro"/>
</dbReference>
<keyword evidence="8" id="KW-1185">Reference proteome</keyword>
<evidence type="ECO:0000259" key="5">
    <source>
        <dbReference type="PROSITE" id="PS50887"/>
    </source>
</evidence>
<accession>A0A0M6WC41</accession>
<reference evidence="8" key="1">
    <citation type="submission" date="2015-05" db="EMBL/GenBank/DDBJ databases">
        <authorList>
            <consortium name="Pathogen Informatics"/>
        </authorList>
    </citation>
    <scope>NUCLEOTIDE SEQUENCE [LARGE SCALE GENOMIC DNA]</scope>
    <source>
        <strain evidence="8">M72</strain>
    </source>
</reference>
<feature type="domain" description="Response regulatory" evidence="4">
    <location>
        <begin position="310"/>
        <end position="427"/>
    </location>
</feature>
<dbReference type="EMBL" id="CVRR01000003">
    <property type="protein sequence ID" value="CRL32098.1"/>
    <property type="molecule type" value="Genomic_DNA"/>
</dbReference>
<dbReference type="InterPro" id="IPR003607">
    <property type="entry name" value="HD/PDEase_dom"/>
</dbReference>
<name>A0A0M6WC41_9FIRM</name>
<dbReference type="InterPro" id="IPR052020">
    <property type="entry name" value="Cyclic_di-GMP/3'3'-cGAMP_PDE"/>
</dbReference>
<evidence type="ECO:0000259" key="4">
    <source>
        <dbReference type="PROSITE" id="PS50110"/>
    </source>
</evidence>
<feature type="modified residue" description="4-aspartylphosphate" evidence="3">
    <location>
        <position position="360"/>
    </location>
</feature>
<evidence type="ECO:0000256" key="2">
    <source>
        <dbReference type="ARBA" id="ARBA00024867"/>
    </source>
</evidence>
<dbReference type="RefSeq" id="WP_055066764.1">
    <property type="nucleotide sequence ID" value="NZ_CP173697.1"/>
</dbReference>
<dbReference type="SUPFAM" id="SSF55073">
    <property type="entry name" value="Nucleotide cyclase"/>
    <property type="match status" value="1"/>
</dbReference>
<dbReference type="CDD" id="cd01949">
    <property type="entry name" value="GGDEF"/>
    <property type="match status" value="1"/>
</dbReference>
<dbReference type="Pfam" id="PF13487">
    <property type="entry name" value="HD_5"/>
    <property type="match status" value="1"/>
</dbReference>
<dbReference type="Proteomes" id="UP000049979">
    <property type="component" value="Unassembled WGS sequence"/>
</dbReference>
<proteinExistence type="predicted"/>
<dbReference type="NCBIfam" id="TIGR00254">
    <property type="entry name" value="GGDEF"/>
    <property type="match status" value="1"/>
</dbReference>
<dbReference type="Gene3D" id="3.40.50.2300">
    <property type="match status" value="1"/>
</dbReference>
<dbReference type="Pfam" id="PF00072">
    <property type="entry name" value="Response_reg"/>
    <property type="match status" value="1"/>
</dbReference>
<evidence type="ECO:0000259" key="6">
    <source>
        <dbReference type="PROSITE" id="PS51832"/>
    </source>
</evidence>